<evidence type="ECO:0000256" key="3">
    <source>
        <dbReference type="ARBA" id="ARBA00023015"/>
    </source>
</evidence>
<sequence>MAKLSSYYTLCPLIDQQSLLGVEKDKEPGCAVVTLGRNIVIRYKLQDLKQISSWSSKERLTTQVIYDRFKQRYVAAFNERKIRVWSEEEADLNNVKGHKFSSLLHAILSHGDSSPILVQQNGATASLEWAIANRKTWMSKGIIRAKEKLLNCQLIHLNGKTSLFCLTRVEEVYNYVVVGLEDDTCLEKVDTIRRIELKRKSEVLMGHVVIHYKNDAYLLTLWSHGRLYSHLLTGTSSDMESNRLISVITNINTKYPIVMTHLNETTIAIYGADVTDEGAILMIYNVQFKSAQAVQKLKLYTNDAKLWKVEDKLLLAANRHLAIAPYHLAPQRIAAMLGSSLRFKNDNDGNDADDIIVIQEATVAQWDKNRTWTRNASTGRIPLNISKKICSYLNEGWSDSAIQETVIPLLMESDDVASICWCFDTFKDLSEKLLVDLLIFTLNSPDKVFVPLQNGTIDSTLKASNPYSRDNFLDRVFSISYSSVSLLPHLKTGLTFDQVLKLLEYLICKLNEKSNSLDDNSQPNDQQLYDWFCVLLDSHYQHYLLSQDMHVLELFNRLDSILEEHFQFLQNLVNLRPMIDRTNNGKPLRSSSRKHNKFYSIEEIKLY</sequence>
<dbReference type="EMBL" id="KQ983209">
    <property type="protein sequence ID" value="KYQ46669.1"/>
    <property type="molecule type" value="Genomic_DNA"/>
</dbReference>
<proteinExistence type="predicted"/>
<feature type="domain" description="Nucleolar protein 11 C-terminal" evidence="8">
    <location>
        <begin position="396"/>
        <end position="607"/>
    </location>
</feature>
<dbReference type="OrthoDB" id="6502630at2759"/>
<keyword evidence="4" id="KW-0010">Activator</keyword>
<evidence type="ECO:0000313" key="10">
    <source>
        <dbReference type="Proteomes" id="UP000075809"/>
    </source>
</evidence>
<organism evidence="9 10">
    <name type="scientific">Mycetomoellerius zeteki</name>
    <dbReference type="NCBI Taxonomy" id="64791"/>
    <lineage>
        <taxon>Eukaryota</taxon>
        <taxon>Metazoa</taxon>
        <taxon>Ecdysozoa</taxon>
        <taxon>Arthropoda</taxon>
        <taxon>Hexapoda</taxon>
        <taxon>Insecta</taxon>
        <taxon>Pterygota</taxon>
        <taxon>Neoptera</taxon>
        <taxon>Endopterygota</taxon>
        <taxon>Hymenoptera</taxon>
        <taxon>Apocrita</taxon>
        <taxon>Aculeata</taxon>
        <taxon>Formicoidea</taxon>
        <taxon>Formicidae</taxon>
        <taxon>Myrmicinae</taxon>
        <taxon>Mycetomoellerius</taxon>
    </lineage>
</organism>
<keyword evidence="3" id="KW-0805">Transcription regulation</keyword>
<keyword evidence="2" id="KW-0698">rRNA processing</keyword>
<evidence type="ECO:0000313" key="9">
    <source>
        <dbReference type="EMBL" id="KYQ46669.1"/>
    </source>
</evidence>
<dbReference type="Proteomes" id="UP000075809">
    <property type="component" value="Unassembled WGS sequence"/>
</dbReference>
<evidence type="ECO:0000256" key="4">
    <source>
        <dbReference type="ARBA" id="ARBA00023159"/>
    </source>
</evidence>
<name>A0A151WFR9_9HYME</name>
<dbReference type="InterPro" id="IPR042859">
    <property type="entry name" value="NOL11"/>
</dbReference>
<evidence type="ECO:0000256" key="2">
    <source>
        <dbReference type="ARBA" id="ARBA00022552"/>
    </source>
</evidence>
<keyword evidence="10" id="KW-1185">Reference proteome</keyword>
<gene>
    <name evidence="9" type="ORF">ALC60_14324</name>
</gene>
<keyword evidence="5" id="KW-0804">Transcription</keyword>
<keyword evidence="6" id="KW-0539">Nucleus</keyword>
<evidence type="ECO:0000259" key="8">
    <source>
        <dbReference type="Pfam" id="PF20998"/>
    </source>
</evidence>
<dbReference type="GO" id="GO:0003723">
    <property type="term" value="F:RNA binding"/>
    <property type="evidence" value="ECO:0007669"/>
    <property type="project" value="TreeGrafter"/>
</dbReference>
<evidence type="ECO:0000259" key="7">
    <source>
        <dbReference type="Pfam" id="PF08168"/>
    </source>
</evidence>
<dbReference type="STRING" id="64791.A0A151WFR9"/>
<dbReference type="PANTHER" id="PTHR15633:SF2">
    <property type="entry name" value="NUCLEOLAR PROTEIN 11"/>
    <property type="match status" value="1"/>
</dbReference>
<dbReference type="Pfam" id="PF08168">
    <property type="entry name" value="NOL11_N"/>
    <property type="match status" value="1"/>
</dbReference>
<dbReference type="Pfam" id="PF20998">
    <property type="entry name" value="Nol11_C"/>
    <property type="match status" value="1"/>
</dbReference>
<evidence type="ECO:0000256" key="6">
    <source>
        <dbReference type="ARBA" id="ARBA00023242"/>
    </source>
</evidence>
<dbReference type="AlphaFoldDB" id="A0A151WFR9"/>
<dbReference type="GO" id="GO:0030490">
    <property type="term" value="P:maturation of SSU-rRNA"/>
    <property type="evidence" value="ECO:0007669"/>
    <property type="project" value="InterPro"/>
</dbReference>
<dbReference type="GO" id="GO:0005730">
    <property type="term" value="C:nucleolus"/>
    <property type="evidence" value="ECO:0007669"/>
    <property type="project" value="UniProtKB-SubCell"/>
</dbReference>
<accession>A0A151WFR9</accession>
<protein>
    <submittedName>
        <fullName evidence="9">Nucleolar protein 11</fullName>
    </submittedName>
</protein>
<dbReference type="PANTHER" id="PTHR15633">
    <property type="entry name" value="NUCLEOLAR PROTEIN 11"/>
    <property type="match status" value="1"/>
</dbReference>
<reference evidence="9 10" key="1">
    <citation type="submission" date="2015-09" db="EMBL/GenBank/DDBJ databases">
        <title>Trachymyrmex zeteki WGS genome.</title>
        <authorList>
            <person name="Nygaard S."/>
            <person name="Hu H."/>
            <person name="Boomsma J."/>
            <person name="Zhang G."/>
        </authorList>
    </citation>
    <scope>NUCLEOTIDE SEQUENCE [LARGE SCALE GENOMIC DNA]</scope>
    <source>
        <strain evidence="9">Tzet28-1</strain>
        <tissue evidence="9">Whole body</tissue>
    </source>
</reference>
<comment type="subcellular location">
    <subcellularLocation>
        <location evidence="1">Nucleus</location>
        <location evidence="1">Nucleolus</location>
    </subcellularLocation>
</comment>
<dbReference type="InterPro" id="IPR012584">
    <property type="entry name" value="NOL11_N"/>
</dbReference>
<evidence type="ECO:0000256" key="1">
    <source>
        <dbReference type="ARBA" id="ARBA00004604"/>
    </source>
</evidence>
<dbReference type="KEGG" id="mzt:108730573"/>
<evidence type="ECO:0000256" key="5">
    <source>
        <dbReference type="ARBA" id="ARBA00023163"/>
    </source>
</evidence>
<feature type="domain" description="Nucleolar protein 11 N-terminal" evidence="7">
    <location>
        <begin position="1"/>
        <end position="326"/>
    </location>
</feature>
<dbReference type="InterPro" id="IPR048897">
    <property type="entry name" value="Nol11_C"/>
</dbReference>